<protein>
    <submittedName>
        <fullName evidence="1">Uncharacterized protein</fullName>
    </submittedName>
</protein>
<dbReference type="AlphaFoldDB" id="A0A808FLY2"/>
<dbReference type="Pfam" id="PF05930">
    <property type="entry name" value="Phage_AlpA"/>
    <property type="match status" value="1"/>
</dbReference>
<dbReference type="EMBL" id="CP021018">
    <property type="protein sequence ID" value="ATS86929.1"/>
    <property type="molecule type" value="Genomic_DNA"/>
</dbReference>
<name>A0A808FLY2_XANCI</name>
<proteinExistence type="predicted"/>
<dbReference type="PANTHER" id="PTHR36154">
    <property type="entry name" value="DNA-BINDING TRANSCRIPTIONAL ACTIVATOR ALPA"/>
    <property type="match status" value="1"/>
</dbReference>
<accession>A0A808FLY2</accession>
<evidence type="ECO:0000313" key="1">
    <source>
        <dbReference type="EMBL" id="ATS86929.1"/>
    </source>
</evidence>
<dbReference type="InterPro" id="IPR010260">
    <property type="entry name" value="AlpA"/>
</dbReference>
<dbReference type="Gene3D" id="1.10.238.160">
    <property type="match status" value="1"/>
</dbReference>
<organism evidence="1">
    <name type="scientific">Xanthomonas citri pv. phaseoli var. fuscans</name>
    <dbReference type="NCBI Taxonomy" id="473423"/>
    <lineage>
        <taxon>Bacteria</taxon>
        <taxon>Pseudomonadati</taxon>
        <taxon>Pseudomonadota</taxon>
        <taxon>Gammaproteobacteria</taxon>
        <taxon>Lysobacterales</taxon>
        <taxon>Lysobacteraceae</taxon>
        <taxon>Xanthomonas</taxon>
    </lineage>
</organism>
<sequence>MSLGNPVNESTNTRLLRLPEVQRITGMGRSTIWKRAGDGTFPKPVKLGPRTTAWVAGEVEQWANSAIAQRQ</sequence>
<dbReference type="InterPro" id="IPR052931">
    <property type="entry name" value="Prophage_regulatory_activator"/>
</dbReference>
<dbReference type="PANTHER" id="PTHR36154:SF1">
    <property type="entry name" value="DNA-BINDING TRANSCRIPTIONAL ACTIVATOR ALPA"/>
    <property type="match status" value="1"/>
</dbReference>
<reference evidence="1" key="1">
    <citation type="journal article" date="2017" name="BMC Genomics">
        <title>Xanthomonas adaptation to common bean is associated with horizontal transfers of genes encoding TAL effectors.</title>
        <authorList>
            <person name="Ruh M."/>
            <person name="Briand M."/>
            <person name="Bonneau S."/>
            <person name="Jacques M.A."/>
            <person name="Chen N.W.G."/>
        </authorList>
    </citation>
    <scope>NUCLEOTIDE SEQUENCE [LARGE SCALE GENOMIC DNA]</scope>
    <source>
        <strain evidence="1">CFBP6167</strain>
    </source>
</reference>
<gene>
    <name evidence="1" type="ORF">XcfCFBP6167P_00045</name>
</gene>